<sequence>MENRWSGQEAQQVIIQWGTTYGDALALRAYSGQLLGDEKALVLHGGGNTSVKGRGKNLFGQEVPLLWVKGSGYDLATMGPDDYVAMDLEALKKAQYLESLSDPAMANLLAQNRLDSRAPMPSIETLLHAFIPSRFVDHTHADAILALTNRTDGAAVIRQALGDAIITVPYIHPGFELARAAWRAYQERPDAKGMVLMGHGLFTWGSSAKESYGATIELVSQAEAWLMAHAKPSSLQLSTPSDPSFAAKLRGALMQRSHSTGDLPGRMLVRGMQSPDVLSALSDPDMRPLLEAPPITSDHVIRMGPFPLWLEVGEELGCALDRYRRRYAAYFEAQKGARDFTMHPPLPQLVMVPGEGIFCCGKSDRQVLALVDLMQQNLLVKMAIKNTTGEAKHLTSKECFDMEYFMLQESKMATPSMPPLTGSVAIITGAAGAIGSGICRHLLELGCCVAATDLPGDGLDTLGQDLALQFGSRVAALPMDVTAPEQVEAVFAQLTQRWGGVDLVIINAGLAHVSKLEEMDLERFRLLEKVNIEGTLNLLGSAGRHFRLQSGGGDIVLISTKNVFAPGAGFGAYSATKAASHQLARIAVQEMAPMGVRVNMVAPDAVFSDGERKSGLWQEVGPDRMKARGLDEAGLESYYQQRNLLKAKIRAEHVAKGVAYFATRQSPTTGATLPVDGGLPDATPR</sequence>
<dbReference type="PANTHER" id="PTHR43669">
    <property type="entry name" value="5-KETO-D-GLUCONATE 5-REDUCTASE"/>
    <property type="match status" value="1"/>
</dbReference>
<dbReference type="PRINTS" id="PR00081">
    <property type="entry name" value="GDHRDH"/>
</dbReference>
<reference evidence="4" key="1">
    <citation type="submission" date="2015-04" db="EMBL/GenBank/DDBJ databases">
        <authorList>
            <person name="Syromyatnikov M.Y."/>
            <person name="Popov V.N."/>
        </authorList>
    </citation>
    <scope>NUCLEOTIDE SEQUENCE</scope>
    <source>
        <strain evidence="4">MO-1</strain>
    </source>
</reference>
<dbReference type="SMART" id="SM01007">
    <property type="entry name" value="Aldolase_II"/>
    <property type="match status" value="1"/>
</dbReference>
<dbReference type="InterPro" id="IPR002347">
    <property type="entry name" value="SDR_fam"/>
</dbReference>
<dbReference type="NCBIfam" id="NF006194">
    <property type="entry name" value="PRK08324.2-2"/>
    <property type="match status" value="1"/>
</dbReference>
<dbReference type="Gene3D" id="3.40.225.10">
    <property type="entry name" value="Class II aldolase/adducin N-terminal domain"/>
    <property type="match status" value="1"/>
</dbReference>
<protein>
    <recommendedName>
        <fullName evidence="3">Class II aldolase/adducin N-terminal domain-containing protein</fullName>
    </recommendedName>
</protein>
<accession>A0A1S7LIA4</accession>
<dbReference type="SUPFAM" id="SSF51735">
    <property type="entry name" value="NAD(P)-binding Rossmann-fold domains"/>
    <property type="match status" value="1"/>
</dbReference>
<comment type="similarity">
    <text evidence="1">Belongs to the short-chain dehydrogenases/reductases (SDR) family.</text>
</comment>
<dbReference type="InterPro" id="IPR036409">
    <property type="entry name" value="Aldolase_II/adducin_N_sf"/>
</dbReference>
<evidence type="ECO:0000256" key="1">
    <source>
        <dbReference type="ARBA" id="ARBA00006484"/>
    </source>
</evidence>
<evidence type="ECO:0000313" key="4">
    <source>
        <dbReference type="EMBL" id="CRH06328.1"/>
    </source>
</evidence>
<evidence type="ECO:0000256" key="2">
    <source>
        <dbReference type="ARBA" id="ARBA00023002"/>
    </source>
</evidence>
<dbReference type="InterPro" id="IPR001303">
    <property type="entry name" value="Aldolase_II/adducin_N"/>
</dbReference>
<dbReference type="EMBL" id="LO017727">
    <property type="protein sequence ID" value="CRH06328.1"/>
    <property type="molecule type" value="Genomic_DNA"/>
</dbReference>
<dbReference type="GO" id="GO:0016491">
    <property type="term" value="F:oxidoreductase activity"/>
    <property type="evidence" value="ECO:0007669"/>
    <property type="project" value="UniProtKB-KW"/>
</dbReference>
<gene>
    <name evidence="4" type="ORF">MAGMO_2162</name>
</gene>
<name>A0A1S7LIA4_MAGMO</name>
<feature type="domain" description="Class II aldolase/adducin N-terminal" evidence="3">
    <location>
        <begin position="27"/>
        <end position="226"/>
    </location>
</feature>
<organism evidence="4">
    <name type="scientific">Magnetococcus massalia (strain MO-1)</name>
    <dbReference type="NCBI Taxonomy" id="451514"/>
    <lineage>
        <taxon>Bacteria</taxon>
        <taxon>Pseudomonadati</taxon>
        <taxon>Pseudomonadota</taxon>
        <taxon>Magnetococcia</taxon>
        <taxon>Magnetococcales</taxon>
        <taxon>Magnetococcaceae</taxon>
        <taxon>Magnetococcus</taxon>
    </lineage>
</organism>
<proteinExistence type="inferred from homology"/>
<keyword evidence="2 4" id="KW-0560">Oxidoreductase</keyword>
<evidence type="ECO:0000259" key="3">
    <source>
        <dbReference type="SMART" id="SM01007"/>
    </source>
</evidence>
<dbReference type="Pfam" id="PF00596">
    <property type="entry name" value="Aldolase_II"/>
    <property type="match status" value="1"/>
</dbReference>
<dbReference type="Gene3D" id="3.40.50.720">
    <property type="entry name" value="NAD(P)-binding Rossmann-like Domain"/>
    <property type="match status" value="1"/>
</dbReference>
<dbReference type="Pfam" id="PF00106">
    <property type="entry name" value="adh_short"/>
    <property type="match status" value="1"/>
</dbReference>
<dbReference type="InterPro" id="IPR036291">
    <property type="entry name" value="NAD(P)-bd_dom_sf"/>
</dbReference>
<dbReference type="PANTHER" id="PTHR43669:SF8">
    <property type="entry name" value="SHORT-CHAIN TYPE DEHYDROGENASE_REDUCTASE-RELATED"/>
    <property type="match status" value="1"/>
</dbReference>
<dbReference type="SUPFAM" id="SSF53639">
    <property type="entry name" value="AraD/HMP-PK domain-like"/>
    <property type="match status" value="1"/>
</dbReference>
<dbReference type="AlphaFoldDB" id="A0A1S7LIA4"/>